<dbReference type="SUPFAM" id="SSF52096">
    <property type="entry name" value="ClpP/crotonase"/>
    <property type="match status" value="1"/>
</dbReference>
<dbReference type="EMBL" id="CAKMRJ010003334">
    <property type="protein sequence ID" value="CAH1432886.1"/>
    <property type="molecule type" value="Genomic_DNA"/>
</dbReference>
<gene>
    <name evidence="2" type="ORF">LVIROSA_LOCUS19507</name>
</gene>
<dbReference type="InterPro" id="IPR036034">
    <property type="entry name" value="PDZ_sf"/>
</dbReference>
<reference evidence="2 3" key="1">
    <citation type="submission" date="2022-01" db="EMBL/GenBank/DDBJ databases">
        <authorList>
            <person name="Xiong W."/>
            <person name="Schranz E."/>
        </authorList>
    </citation>
    <scope>NUCLEOTIDE SEQUENCE [LARGE SCALE GENOMIC DNA]</scope>
</reference>
<dbReference type="PANTHER" id="PTHR32060:SF22">
    <property type="entry name" value="CARBOXYL-TERMINAL-PROCESSING PEPTIDASE 3, CHLOROPLASTIC"/>
    <property type="match status" value="1"/>
</dbReference>
<proteinExistence type="predicted"/>
<dbReference type="GO" id="GO:0008236">
    <property type="term" value="F:serine-type peptidase activity"/>
    <property type="evidence" value="ECO:0007669"/>
    <property type="project" value="InterPro"/>
</dbReference>
<comment type="caution">
    <text evidence="2">The sequence shown here is derived from an EMBL/GenBank/DDBJ whole genome shotgun (WGS) entry which is preliminary data.</text>
</comment>
<dbReference type="GO" id="GO:0006508">
    <property type="term" value="P:proteolysis"/>
    <property type="evidence" value="ECO:0007669"/>
    <property type="project" value="InterPro"/>
</dbReference>
<name>A0AAU9N4W0_9ASTR</name>
<dbReference type="Proteomes" id="UP001157418">
    <property type="component" value="Unassembled WGS sequence"/>
</dbReference>
<evidence type="ECO:0000313" key="2">
    <source>
        <dbReference type="EMBL" id="CAH1432886.1"/>
    </source>
</evidence>
<evidence type="ECO:0000259" key="1">
    <source>
        <dbReference type="Pfam" id="PF03572"/>
    </source>
</evidence>
<accession>A0AAU9N4W0</accession>
<keyword evidence="3" id="KW-1185">Reference proteome</keyword>
<sequence>MCVYVITGEAPTGISDRLDAKIGSLREGKDRDLRRYGGKRFLAESIHKAVNRVLYWRLGGRIRQLTLTILCVFYSTSFHLLEFLVVTRSLISPALAESLTIAFPASRNELIEINGERVKGISGESVAQKLRGHLGTSVTVKVHNSDLPGKKLAIDSSFREVKLPYKFIRLSPISSVIIPRRTPNVHVSKTGYVNLLAFSQTASTDMKHVIPELENQGVKSHILDLRNNPRWFGEDWT</sequence>
<feature type="domain" description="Tail specific protease" evidence="1">
    <location>
        <begin position="189"/>
        <end position="229"/>
    </location>
</feature>
<protein>
    <recommendedName>
        <fullName evidence="1">Tail specific protease domain-containing protein</fullName>
    </recommendedName>
</protein>
<organism evidence="2 3">
    <name type="scientific">Lactuca virosa</name>
    <dbReference type="NCBI Taxonomy" id="75947"/>
    <lineage>
        <taxon>Eukaryota</taxon>
        <taxon>Viridiplantae</taxon>
        <taxon>Streptophyta</taxon>
        <taxon>Embryophyta</taxon>
        <taxon>Tracheophyta</taxon>
        <taxon>Spermatophyta</taxon>
        <taxon>Magnoliopsida</taxon>
        <taxon>eudicotyledons</taxon>
        <taxon>Gunneridae</taxon>
        <taxon>Pentapetalae</taxon>
        <taxon>asterids</taxon>
        <taxon>campanulids</taxon>
        <taxon>Asterales</taxon>
        <taxon>Asteraceae</taxon>
        <taxon>Cichorioideae</taxon>
        <taxon>Cichorieae</taxon>
        <taxon>Lactucinae</taxon>
        <taxon>Lactuca</taxon>
    </lineage>
</organism>
<evidence type="ECO:0000313" key="3">
    <source>
        <dbReference type="Proteomes" id="UP001157418"/>
    </source>
</evidence>
<dbReference type="Pfam" id="PF03572">
    <property type="entry name" value="Peptidase_S41"/>
    <property type="match status" value="1"/>
</dbReference>
<dbReference type="GO" id="GO:0004175">
    <property type="term" value="F:endopeptidase activity"/>
    <property type="evidence" value="ECO:0007669"/>
    <property type="project" value="TreeGrafter"/>
</dbReference>
<dbReference type="AlphaFoldDB" id="A0AAU9N4W0"/>
<dbReference type="InterPro" id="IPR029045">
    <property type="entry name" value="ClpP/crotonase-like_dom_sf"/>
</dbReference>
<dbReference type="PANTHER" id="PTHR32060">
    <property type="entry name" value="TAIL-SPECIFIC PROTEASE"/>
    <property type="match status" value="1"/>
</dbReference>
<dbReference type="InterPro" id="IPR005151">
    <property type="entry name" value="Tail-specific_protease"/>
</dbReference>
<dbReference type="Gene3D" id="2.30.42.10">
    <property type="match status" value="1"/>
</dbReference>
<dbReference type="Gene3D" id="3.90.226.10">
    <property type="entry name" value="2-enoyl-CoA Hydratase, Chain A, domain 1"/>
    <property type="match status" value="1"/>
</dbReference>